<reference evidence="1 2" key="1">
    <citation type="submission" date="2014-03" db="EMBL/GenBank/DDBJ databases">
        <title>Genomics of Bifidobacteria.</title>
        <authorList>
            <person name="Ventura M."/>
            <person name="Milani C."/>
            <person name="Lugli G.A."/>
        </authorList>
    </citation>
    <scope>NUCLEOTIDE SEQUENCE [LARGE SCALE GENOMIC DNA]</scope>
    <source>
        <strain evidence="1 2">DSM 22767</strain>
    </source>
</reference>
<dbReference type="Gene3D" id="2.160.20.10">
    <property type="entry name" value="Single-stranded right-handed beta-helix, Pectin lyase-like"/>
    <property type="match status" value="1"/>
</dbReference>
<dbReference type="InterPro" id="IPR022208">
    <property type="entry name" value="DUF3737"/>
</dbReference>
<dbReference type="AlphaFoldDB" id="A0A086ZJT5"/>
<proteinExistence type="predicted"/>
<name>A0A086ZJT5_9BIFI</name>
<dbReference type="Pfam" id="PF12541">
    <property type="entry name" value="DUF3737"/>
    <property type="match status" value="1"/>
</dbReference>
<comment type="caution">
    <text evidence="1">The sequence shown here is derived from an EMBL/GenBank/DDBJ whole genome shotgun (WGS) entry which is preliminary data.</text>
</comment>
<sequence length="303" mass="33674">MQAGVRIIENAAFEGERPLFGAECLSVKATTFSRGESPLKEGRDLTVEDSVFAGKYPLWYCDGVKVEHTVFETMARSGIWYTNDINMRDCDLQAPKLFRRCDGVNLEHVHFADAAETMWTCRNVAMHDVAVRGDYFGKDSSSIRLDNVHVVGNYCFDGGSDIEAHHCTFVSKDAFWNCGNVTIYDSTIDGEYLGWNTRNLTLINCVINSDQGLCYVNRLTMRGCRIMAGTDLAFEYCADVDAEIVGDIPSVKNPQNGVITARHIGTLIMDETKIDAGLTRFKTETEPGMRLTGSDTNNKAVNL</sequence>
<dbReference type="eggNOG" id="COG5434">
    <property type="taxonomic scope" value="Bacteria"/>
</dbReference>
<dbReference type="STRING" id="1437606.BBOH_0257"/>
<gene>
    <name evidence="1" type="ORF">BBOH_0257</name>
</gene>
<dbReference type="InterPro" id="IPR011050">
    <property type="entry name" value="Pectin_lyase_fold/virulence"/>
</dbReference>
<dbReference type="EMBL" id="JGYP01000001">
    <property type="protein sequence ID" value="KFI46785.1"/>
    <property type="molecule type" value="Genomic_DNA"/>
</dbReference>
<evidence type="ECO:0000313" key="2">
    <source>
        <dbReference type="Proteomes" id="UP000029096"/>
    </source>
</evidence>
<organism evidence="1 2">
    <name type="scientific">Bifidobacterium bohemicum DSM 22767</name>
    <dbReference type="NCBI Taxonomy" id="1437606"/>
    <lineage>
        <taxon>Bacteria</taxon>
        <taxon>Bacillati</taxon>
        <taxon>Actinomycetota</taxon>
        <taxon>Actinomycetes</taxon>
        <taxon>Bifidobacteriales</taxon>
        <taxon>Bifidobacteriaceae</taxon>
        <taxon>Bifidobacterium</taxon>
    </lineage>
</organism>
<protein>
    <recommendedName>
        <fullName evidence="3">Hydrogenase</fullName>
    </recommendedName>
</protein>
<accession>A0A086ZJT5</accession>
<dbReference type="SUPFAM" id="SSF51126">
    <property type="entry name" value="Pectin lyase-like"/>
    <property type="match status" value="1"/>
</dbReference>
<evidence type="ECO:0000313" key="1">
    <source>
        <dbReference type="EMBL" id="KFI46785.1"/>
    </source>
</evidence>
<evidence type="ECO:0008006" key="3">
    <source>
        <dbReference type="Google" id="ProtNLM"/>
    </source>
</evidence>
<keyword evidence="2" id="KW-1185">Reference proteome</keyword>
<dbReference type="Proteomes" id="UP000029096">
    <property type="component" value="Unassembled WGS sequence"/>
</dbReference>
<dbReference type="InterPro" id="IPR012334">
    <property type="entry name" value="Pectin_lyas_fold"/>
</dbReference>